<feature type="domain" description="RagB/SusD" evidence="6">
    <location>
        <begin position="297"/>
        <end position="453"/>
    </location>
</feature>
<dbReference type="Pfam" id="PF07980">
    <property type="entry name" value="SusD_RagB"/>
    <property type="match status" value="1"/>
</dbReference>
<reference evidence="8" key="1">
    <citation type="submission" date="2022-04" db="EMBL/GenBank/DDBJ databases">
        <title>Consumption of N2O by Flavobacterium azooxidireducens sp. nov. isolated from Decomposing Leaf Litter of Phragmites australis (Cav.).</title>
        <authorList>
            <person name="Behrendt U."/>
            <person name="Spanner T."/>
            <person name="Augustin J."/>
            <person name="Horn M.A."/>
            <person name="Kolb S."/>
            <person name="Ulrich A."/>
        </authorList>
    </citation>
    <scope>NUCLEOTIDE SEQUENCE</scope>
    <source>
        <strain evidence="8">IGB 4-14</strain>
    </source>
</reference>
<evidence type="ECO:0000259" key="7">
    <source>
        <dbReference type="Pfam" id="PF14322"/>
    </source>
</evidence>
<comment type="similarity">
    <text evidence="2">Belongs to the SusD family.</text>
</comment>
<name>A0ABY4KFZ4_9FLAO</name>
<feature type="domain" description="SusD-like N-terminal" evidence="7">
    <location>
        <begin position="41"/>
        <end position="195"/>
    </location>
</feature>
<keyword evidence="9" id="KW-1185">Reference proteome</keyword>
<keyword evidence="3" id="KW-0732">Signal</keyword>
<keyword evidence="5" id="KW-0998">Cell outer membrane</keyword>
<evidence type="ECO:0000256" key="4">
    <source>
        <dbReference type="ARBA" id="ARBA00023136"/>
    </source>
</evidence>
<evidence type="ECO:0000313" key="8">
    <source>
        <dbReference type="EMBL" id="UPQ79707.1"/>
    </source>
</evidence>
<evidence type="ECO:0000313" key="9">
    <source>
        <dbReference type="Proteomes" id="UP000830583"/>
    </source>
</evidence>
<dbReference type="InterPro" id="IPR012944">
    <property type="entry name" value="SusD_RagB_dom"/>
</dbReference>
<dbReference type="Pfam" id="PF14322">
    <property type="entry name" value="SusD-like_3"/>
    <property type="match status" value="1"/>
</dbReference>
<organism evidence="8 9">
    <name type="scientific">Flavobacterium azooxidireducens</name>
    <dbReference type="NCBI Taxonomy" id="1871076"/>
    <lineage>
        <taxon>Bacteria</taxon>
        <taxon>Pseudomonadati</taxon>
        <taxon>Bacteroidota</taxon>
        <taxon>Flavobacteriia</taxon>
        <taxon>Flavobacteriales</taxon>
        <taxon>Flavobacteriaceae</taxon>
        <taxon>Flavobacterium</taxon>
    </lineage>
</organism>
<evidence type="ECO:0000256" key="1">
    <source>
        <dbReference type="ARBA" id="ARBA00004442"/>
    </source>
</evidence>
<evidence type="ECO:0000256" key="5">
    <source>
        <dbReference type="ARBA" id="ARBA00023237"/>
    </source>
</evidence>
<dbReference type="RefSeq" id="WP_248435055.1">
    <property type="nucleotide sequence ID" value="NZ_CP096205.1"/>
</dbReference>
<comment type="subcellular location">
    <subcellularLocation>
        <location evidence="1">Cell outer membrane</location>
    </subcellularLocation>
</comment>
<dbReference type="SUPFAM" id="SSF48452">
    <property type="entry name" value="TPR-like"/>
    <property type="match status" value="1"/>
</dbReference>
<evidence type="ECO:0000256" key="3">
    <source>
        <dbReference type="ARBA" id="ARBA00022729"/>
    </source>
</evidence>
<sequence length="453" mass="50368">MIEGTLTGVYTYMARPFAALGDPPARHYDIGHKGLDIWTDMLCSDMALTNNAYGWYANFTNLLATNDFTQQENQIAWTYLYKVVNLSNIVIQNLGGNDAELPTQTTKHMMGQAKAARAYAYFYLTQLFQREYNPTQEILPLFDGESNLFAKQPASDIYDLIISDLTVAIDLLGDFQRTQKYQINKPVAQGLLAYTYAAMGMYPEAKVLADEIIATSGHPLTTTAQLAFPGAGSGFNSVNTPSWMWGFDVTPDLAYGLVSWWGIMDVYTYSYAGAGDRKAIDNALYAQIPANDIRRTQFSTAAATLLMPTNKFFHQGRVTMGQQVVETDYIYMRVEEFYLLSAEAAAMSGNDTAAKDRLKELLASRLGGAANAAAYVDPLSGDALKKAIHLQTRIELWGEGKSYLALKRNKASVTRGTNHVFLNGQTINYDETRMIFKIPIIEMNNNPNITDQN</sequence>
<evidence type="ECO:0000259" key="6">
    <source>
        <dbReference type="Pfam" id="PF07980"/>
    </source>
</evidence>
<dbReference type="InterPro" id="IPR033985">
    <property type="entry name" value="SusD-like_N"/>
</dbReference>
<dbReference type="EMBL" id="CP096205">
    <property type="protein sequence ID" value="UPQ79707.1"/>
    <property type="molecule type" value="Genomic_DNA"/>
</dbReference>
<keyword evidence="4" id="KW-0472">Membrane</keyword>
<protein>
    <submittedName>
        <fullName evidence="8">RagB/SusD family nutrient uptake outer membrane protein</fullName>
    </submittedName>
</protein>
<dbReference type="Gene3D" id="1.25.40.390">
    <property type="match status" value="1"/>
</dbReference>
<dbReference type="InterPro" id="IPR011990">
    <property type="entry name" value="TPR-like_helical_dom_sf"/>
</dbReference>
<accession>A0ABY4KFZ4</accession>
<proteinExistence type="inferred from homology"/>
<evidence type="ECO:0000256" key="2">
    <source>
        <dbReference type="ARBA" id="ARBA00006275"/>
    </source>
</evidence>
<gene>
    <name evidence="8" type="ORF">M0M57_02470</name>
</gene>
<dbReference type="Proteomes" id="UP000830583">
    <property type="component" value="Chromosome"/>
</dbReference>